<evidence type="ECO:0000259" key="9">
    <source>
        <dbReference type="Pfam" id="PF10502"/>
    </source>
</evidence>
<keyword evidence="7" id="KW-1133">Transmembrane helix</keyword>
<dbReference type="GO" id="GO:0004252">
    <property type="term" value="F:serine-type endopeptidase activity"/>
    <property type="evidence" value="ECO:0007669"/>
    <property type="project" value="InterPro"/>
</dbReference>
<gene>
    <name evidence="10" type="primary">lepB</name>
    <name evidence="10" type="ORF">C1706_11120</name>
</gene>
<evidence type="ECO:0000256" key="6">
    <source>
        <dbReference type="PIRSR" id="PIRSR600223-1"/>
    </source>
</evidence>
<dbReference type="PRINTS" id="PR00727">
    <property type="entry name" value="LEADERPTASE"/>
</dbReference>
<evidence type="ECO:0000313" key="10">
    <source>
        <dbReference type="EMBL" id="RXW31695.1"/>
    </source>
</evidence>
<dbReference type="Proteomes" id="UP000290624">
    <property type="component" value="Unassembled WGS sequence"/>
</dbReference>
<evidence type="ECO:0000256" key="4">
    <source>
        <dbReference type="ARBA" id="ARBA00013208"/>
    </source>
</evidence>
<comment type="catalytic activity">
    <reaction evidence="1 7">
        <text>Cleavage of hydrophobic, N-terminal signal or leader sequences from secreted and periplasmic proteins.</text>
        <dbReference type="EC" id="3.4.21.89"/>
    </reaction>
</comment>
<dbReference type="PANTHER" id="PTHR43390:SF1">
    <property type="entry name" value="CHLOROPLAST PROCESSING PEPTIDASE"/>
    <property type="match status" value="1"/>
</dbReference>
<dbReference type="NCBIfam" id="TIGR02227">
    <property type="entry name" value="sigpep_I_bact"/>
    <property type="match status" value="1"/>
</dbReference>
<dbReference type="EC" id="3.4.21.89" evidence="4 7"/>
<dbReference type="GO" id="GO:0005886">
    <property type="term" value="C:plasma membrane"/>
    <property type="evidence" value="ECO:0007669"/>
    <property type="project" value="UniProtKB-SubCell"/>
</dbReference>
<protein>
    <recommendedName>
        <fullName evidence="4 7">Signal peptidase I</fullName>
        <ecNumber evidence="4 7">3.4.21.89</ecNumber>
    </recommendedName>
</protein>
<keyword evidence="7" id="KW-0645">Protease</keyword>
<evidence type="ECO:0000256" key="7">
    <source>
        <dbReference type="RuleBase" id="RU362042"/>
    </source>
</evidence>
<proteinExistence type="inferred from homology"/>
<reference evidence="10 11" key="1">
    <citation type="submission" date="2018-01" db="EMBL/GenBank/DDBJ databases">
        <title>Lactibacter flavus gen. nov., sp. nov., a novel bacterium of the family Propionibacteriaceae isolated from raw milk and dairy products.</title>
        <authorList>
            <person name="Wenning M."/>
            <person name="Breitenwieser F."/>
            <person name="Huptas C."/>
            <person name="von Neubeck M."/>
            <person name="Busse H.-J."/>
            <person name="Scherer S."/>
        </authorList>
    </citation>
    <scope>NUCLEOTIDE SEQUENCE [LARGE SCALE GENOMIC DNA]</scope>
    <source>
        <strain evidence="10 11">VG341</strain>
    </source>
</reference>
<dbReference type="PROSITE" id="PS00761">
    <property type="entry name" value="SPASE_I_3"/>
    <property type="match status" value="1"/>
</dbReference>
<comment type="similarity">
    <text evidence="3 7">Belongs to the peptidase S26 family.</text>
</comment>
<keyword evidence="7" id="KW-0472">Membrane</keyword>
<sequence>MTSDHSAQPTPQADATHEPVEDGGSADAPPQSPRRRRQVPLALAVLGNLVVALIIVSLVQAFLVRVHNVASGSMEQTLGVSDRVLSSDLPYLSSSPQLGDVIIFGHGLTWNDAALPPTSDPWEAAARLFGDVTGIGTSSKVFTVKRVLGRPGDQVSCCDANGRVVVNGMAMVEPYIYEDLPFEVGHLDCSTTPASPRCFGPITVPRDHYFVLGDHRSNSADSAAQCRGNRRSECATLVRAERITGKVIAKAWPPGPI</sequence>
<dbReference type="GO" id="GO:0009003">
    <property type="term" value="F:signal peptidase activity"/>
    <property type="evidence" value="ECO:0007669"/>
    <property type="project" value="UniProtKB-EC"/>
</dbReference>
<evidence type="ECO:0000256" key="3">
    <source>
        <dbReference type="ARBA" id="ARBA00009370"/>
    </source>
</evidence>
<feature type="domain" description="Peptidase S26" evidence="9">
    <location>
        <begin position="48"/>
        <end position="252"/>
    </location>
</feature>
<feature type="active site" evidence="6">
    <location>
        <position position="73"/>
    </location>
</feature>
<feature type="compositionally biased region" description="Polar residues" evidence="8">
    <location>
        <begin position="1"/>
        <end position="13"/>
    </location>
</feature>
<feature type="active site" evidence="6">
    <location>
        <position position="145"/>
    </location>
</feature>
<comment type="subcellular location">
    <subcellularLocation>
        <location evidence="2">Cell membrane</location>
        <topology evidence="2">Single-pass type II membrane protein</topology>
    </subcellularLocation>
    <subcellularLocation>
        <location evidence="7">Membrane</location>
        <topology evidence="7">Single-pass type II membrane protein</topology>
    </subcellularLocation>
</comment>
<dbReference type="Gene3D" id="2.10.109.10">
    <property type="entry name" value="Umud Fragment, subunit A"/>
    <property type="match status" value="1"/>
</dbReference>
<dbReference type="InterPro" id="IPR019533">
    <property type="entry name" value="Peptidase_S26"/>
</dbReference>
<dbReference type="CDD" id="cd06530">
    <property type="entry name" value="S26_SPase_I"/>
    <property type="match status" value="1"/>
</dbReference>
<keyword evidence="7" id="KW-0812">Transmembrane</keyword>
<dbReference type="InterPro" id="IPR019758">
    <property type="entry name" value="Pept_S26A_signal_pept_1_CS"/>
</dbReference>
<dbReference type="PANTHER" id="PTHR43390">
    <property type="entry name" value="SIGNAL PEPTIDASE I"/>
    <property type="match status" value="1"/>
</dbReference>
<keyword evidence="11" id="KW-1185">Reference proteome</keyword>
<dbReference type="EMBL" id="PPCV01000007">
    <property type="protein sequence ID" value="RXW31695.1"/>
    <property type="molecule type" value="Genomic_DNA"/>
</dbReference>
<feature type="region of interest" description="Disordered" evidence="8">
    <location>
        <begin position="1"/>
        <end position="35"/>
    </location>
</feature>
<feature type="transmembrane region" description="Helical" evidence="7">
    <location>
        <begin position="41"/>
        <end position="63"/>
    </location>
</feature>
<evidence type="ECO:0000313" key="11">
    <source>
        <dbReference type="Proteomes" id="UP000290624"/>
    </source>
</evidence>
<comment type="caution">
    <text evidence="10">The sequence shown here is derived from an EMBL/GenBank/DDBJ whole genome shotgun (WGS) entry which is preliminary data.</text>
</comment>
<dbReference type="SUPFAM" id="SSF51306">
    <property type="entry name" value="LexA/Signal peptidase"/>
    <property type="match status" value="1"/>
</dbReference>
<evidence type="ECO:0000256" key="8">
    <source>
        <dbReference type="SAM" id="MobiDB-lite"/>
    </source>
</evidence>
<name>A0A4Q2EIF6_9ACTN</name>
<organism evidence="10 11">
    <name type="scientific">Propioniciclava flava</name>
    <dbReference type="NCBI Taxonomy" id="2072026"/>
    <lineage>
        <taxon>Bacteria</taxon>
        <taxon>Bacillati</taxon>
        <taxon>Actinomycetota</taxon>
        <taxon>Actinomycetes</taxon>
        <taxon>Propionibacteriales</taxon>
        <taxon>Propionibacteriaceae</taxon>
        <taxon>Propioniciclava</taxon>
    </lineage>
</organism>
<evidence type="ECO:0000256" key="1">
    <source>
        <dbReference type="ARBA" id="ARBA00000677"/>
    </source>
</evidence>
<evidence type="ECO:0000256" key="5">
    <source>
        <dbReference type="ARBA" id="ARBA00022801"/>
    </source>
</evidence>
<dbReference type="InterPro" id="IPR036286">
    <property type="entry name" value="LexA/Signal_pep-like_sf"/>
</dbReference>
<keyword evidence="5 7" id="KW-0378">Hydrolase</keyword>
<dbReference type="OrthoDB" id="9815782at2"/>
<dbReference type="AlphaFoldDB" id="A0A4Q2EIF6"/>
<dbReference type="InterPro" id="IPR000223">
    <property type="entry name" value="Pept_S26A_signal_pept_1"/>
</dbReference>
<dbReference type="GO" id="GO:0006465">
    <property type="term" value="P:signal peptide processing"/>
    <property type="evidence" value="ECO:0007669"/>
    <property type="project" value="InterPro"/>
</dbReference>
<accession>A0A4Q2EIF6</accession>
<dbReference type="RefSeq" id="WP_129459301.1">
    <property type="nucleotide sequence ID" value="NZ_PPCV01000007.1"/>
</dbReference>
<dbReference type="Pfam" id="PF10502">
    <property type="entry name" value="Peptidase_S26"/>
    <property type="match status" value="1"/>
</dbReference>
<evidence type="ECO:0000256" key="2">
    <source>
        <dbReference type="ARBA" id="ARBA00004401"/>
    </source>
</evidence>